<dbReference type="RefSeq" id="WP_213494967.1">
    <property type="nucleotide sequence ID" value="NZ_CP074694.1"/>
</dbReference>
<dbReference type="Proteomes" id="UP000676194">
    <property type="component" value="Chromosome"/>
</dbReference>
<dbReference type="KEGG" id="tsph:KIH39_19870"/>
<gene>
    <name evidence="3" type="ORF">KIH39_19870</name>
</gene>
<keyword evidence="4" id="KW-1185">Reference proteome</keyword>
<proteinExistence type="predicted"/>
<evidence type="ECO:0000256" key="2">
    <source>
        <dbReference type="SAM" id="SignalP"/>
    </source>
</evidence>
<feature type="signal peptide" evidence="2">
    <location>
        <begin position="1"/>
        <end position="18"/>
    </location>
</feature>
<protein>
    <submittedName>
        <fullName evidence="3">Uncharacterized protein</fullName>
    </submittedName>
</protein>
<feature type="coiled-coil region" evidence="1">
    <location>
        <begin position="46"/>
        <end position="98"/>
    </location>
</feature>
<keyword evidence="1" id="KW-0175">Coiled coil</keyword>
<name>A0A8E6B4R1_9BACT</name>
<reference evidence="3" key="1">
    <citation type="submission" date="2021-05" db="EMBL/GenBank/DDBJ databases">
        <title>Complete genome sequence of the cellulolytic planctomycete Telmatocola sphagniphila SP2T and characterization of the first cellulase from planctomycetes.</title>
        <authorList>
            <person name="Rakitin A.L."/>
            <person name="Beletsky A.V."/>
            <person name="Naumoff D.G."/>
            <person name="Kulichevskaya I.S."/>
            <person name="Mardanov A.V."/>
            <person name="Ravin N.V."/>
            <person name="Dedysh S.N."/>
        </authorList>
    </citation>
    <scope>NUCLEOTIDE SEQUENCE</scope>
    <source>
        <strain evidence="3">SP2T</strain>
    </source>
</reference>
<feature type="chain" id="PRO_5034221453" evidence="2">
    <location>
        <begin position="19"/>
        <end position="283"/>
    </location>
</feature>
<sequence>MKWTFLLLIFFTSSWAFSQAPVAETPKKFDVNRLLDADPDKQLAAALQFNAELRLAENKMREAQNELKRVKLAVASKLQAVRQERDKARETIGQADEKLQNAALPAAEKKAAEESRNKAVAIETVKNAELTQILGVAPLMPADAPASPYYVEKRHQSVPVAHPREQLPKDLVAQLDKDFAAKLTFDESFEMPLALGLAELQKKAGTKILIQTKLQSDQGDDALKIHFKIPKSEAPVSLGALFLLIEDQTEIEIYVRDYGLVIVPHDNNLPGTLLPLRDYLKKN</sequence>
<accession>A0A8E6B4R1</accession>
<dbReference type="EMBL" id="CP074694">
    <property type="protein sequence ID" value="QVL31086.1"/>
    <property type="molecule type" value="Genomic_DNA"/>
</dbReference>
<evidence type="ECO:0000256" key="1">
    <source>
        <dbReference type="SAM" id="Coils"/>
    </source>
</evidence>
<evidence type="ECO:0000313" key="4">
    <source>
        <dbReference type="Proteomes" id="UP000676194"/>
    </source>
</evidence>
<dbReference type="AlphaFoldDB" id="A0A8E6B4R1"/>
<organism evidence="3 4">
    <name type="scientific">Telmatocola sphagniphila</name>
    <dbReference type="NCBI Taxonomy" id="1123043"/>
    <lineage>
        <taxon>Bacteria</taxon>
        <taxon>Pseudomonadati</taxon>
        <taxon>Planctomycetota</taxon>
        <taxon>Planctomycetia</taxon>
        <taxon>Gemmatales</taxon>
        <taxon>Gemmataceae</taxon>
    </lineage>
</organism>
<keyword evidence="2" id="KW-0732">Signal</keyword>
<evidence type="ECO:0000313" key="3">
    <source>
        <dbReference type="EMBL" id="QVL31086.1"/>
    </source>
</evidence>